<evidence type="ECO:0000313" key="3">
    <source>
        <dbReference type="Proteomes" id="UP000287651"/>
    </source>
</evidence>
<protein>
    <submittedName>
        <fullName evidence="2">Uncharacterized protein</fullName>
    </submittedName>
</protein>
<dbReference type="EMBL" id="AMZH03000053">
    <property type="protein sequence ID" value="RRT85848.1"/>
    <property type="molecule type" value="Genomic_DNA"/>
</dbReference>
<organism evidence="2 3">
    <name type="scientific">Ensete ventricosum</name>
    <name type="common">Abyssinian banana</name>
    <name type="synonym">Musa ensete</name>
    <dbReference type="NCBI Taxonomy" id="4639"/>
    <lineage>
        <taxon>Eukaryota</taxon>
        <taxon>Viridiplantae</taxon>
        <taxon>Streptophyta</taxon>
        <taxon>Embryophyta</taxon>
        <taxon>Tracheophyta</taxon>
        <taxon>Spermatophyta</taxon>
        <taxon>Magnoliopsida</taxon>
        <taxon>Liliopsida</taxon>
        <taxon>Zingiberales</taxon>
        <taxon>Musaceae</taxon>
        <taxon>Ensete</taxon>
    </lineage>
</organism>
<evidence type="ECO:0000313" key="2">
    <source>
        <dbReference type="EMBL" id="RRT85848.1"/>
    </source>
</evidence>
<gene>
    <name evidence="2" type="ORF">B296_00007683</name>
</gene>
<accession>A0A427BBM7</accession>
<proteinExistence type="predicted"/>
<evidence type="ECO:0000256" key="1">
    <source>
        <dbReference type="SAM" id="SignalP"/>
    </source>
</evidence>
<feature type="signal peptide" evidence="1">
    <location>
        <begin position="1"/>
        <end position="18"/>
    </location>
</feature>
<sequence>MAMNRSWLFAWFVGELWWENNDPIARVVVRMTDSVWILDKIRGGHGHRGTLKITAVGGLTALSNGVKMWWMCRPRCSSPDGSFYLDITRRRKSKRPKEKMFVAPRDLHDNLLLPLNGHCEVTTAGGPIYKDVRKGVR</sequence>
<dbReference type="AlphaFoldDB" id="A0A427BBM7"/>
<dbReference type="Proteomes" id="UP000287651">
    <property type="component" value="Unassembled WGS sequence"/>
</dbReference>
<name>A0A427BBM7_ENSVE</name>
<keyword evidence="1" id="KW-0732">Signal</keyword>
<reference evidence="2 3" key="1">
    <citation type="journal article" date="2014" name="Agronomy (Basel)">
        <title>A Draft Genome Sequence for Ensete ventricosum, the Drought-Tolerant Tree Against Hunger.</title>
        <authorList>
            <person name="Harrison J."/>
            <person name="Moore K.A."/>
            <person name="Paszkiewicz K."/>
            <person name="Jones T."/>
            <person name="Grant M."/>
            <person name="Ambacheew D."/>
            <person name="Muzemil S."/>
            <person name="Studholme D.J."/>
        </authorList>
    </citation>
    <scope>NUCLEOTIDE SEQUENCE [LARGE SCALE GENOMIC DNA]</scope>
</reference>
<feature type="chain" id="PRO_5019238628" evidence="1">
    <location>
        <begin position="19"/>
        <end position="137"/>
    </location>
</feature>
<comment type="caution">
    <text evidence="2">The sequence shown here is derived from an EMBL/GenBank/DDBJ whole genome shotgun (WGS) entry which is preliminary data.</text>
</comment>